<keyword evidence="4 6" id="KW-0067">ATP-binding</keyword>
<comment type="domain">
    <text evidence="6">The N-terminal region contains the highly conserved SGGXDS motif, predicted to be a P-loop motif involved in ATP binding.</text>
</comment>
<dbReference type="HAMAP" id="MF_01161">
    <property type="entry name" value="tRNA_Ile_lys_synt"/>
    <property type="match status" value="1"/>
</dbReference>
<dbReference type="InterPro" id="IPR011063">
    <property type="entry name" value="TilS/TtcA_N"/>
</dbReference>
<keyword evidence="2 6" id="KW-0819">tRNA processing</keyword>
<reference evidence="8 9" key="1">
    <citation type="submission" date="2019-03" db="EMBL/GenBank/DDBJ databases">
        <title>Genomic Encyclopedia of Type Strains, Phase III (KMG-III): the genomes of soil and plant-associated and newly described type strains.</title>
        <authorList>
            <person name="Whitman W."/>
        </authorList>
    </citation>
    <scope>NUCLEOTIDE SEQUENCE [LARGE SCALE GENOMIC DNA]</scope>
    <source>
        <strain evidence="8 9">CGMCC 1.7002</strain>
    </source>
</reference>
<dbReference type="PANTHER" id="PTHR43033">
    <property type="entry name" value="TRNA(ILE)-LYSIDINE SYNTHASE-RELATED"/>
    <property type="match status" value="1"/>
</dbReference>
<evidence type="ECO:0000313" key="8">
    <source>
        <dbReference type="EMBL" id="TDQ67344.1"/>
    </source>
</evidence>
<evidence type="ECO:0000259" key="7">
    <source>
        <dbReference type="Pfam" id="PF01171"/>
    </source>
</evidence>
<dbReference type="InterPro" id="IPR012094">
    <property type="entry name" value="tRNA_Ile_lys_synt"/>
</dbReference>
<evidence type="ECO:0000256" key="4">
    <source>
        <dbReference type="ARBA" id="ARBA00022840"/>
    </source>
</evidence>
<gene>
    <name evidence="6" type="primary">tilS</name>
    <name evidence="8" type="ORF">ATL17_1356</name>
</gene>
<organism evidence="8 9">
    <name type="scientific">Maritalea mobilis</name>
    <dbReference type="NCBI Taxonomy" id="483324"/>
    <lineage>
        <taxon>Bacteria</taxon>
        <taxon>Pseudomonadati</taxon>
        <taxon>Pseudomonadota</taxon>
        <taxon>Alphaproteobacteria</taxon>
        <taxon>Hyphomicrobiales</taxon>
        <taxon>Devosiaceae</taxon>
        <taxon>Maritalea</taxon>
    </lineage>
</organism>
<dbReference type="InterPro" id="IPR012795">
    <property type="entry name" value="tRNA_Ile_lys_synt_N"/>
</dbReference>
<dbReference type="EMBL" id="SNYR01000001">
    <property type="protein sequence ID" value="TDQ67344.1"/>
    <property type="molecule type" value="Genomic_DNA"/>
</dbReference>
<dbReference type="PANTHER" id="PTHR43033:SF1">
    <property type="entry name" value="TRNA(ILE)-LYSIDINE SYNTHASE-RELATED"/>
    <property type="match status" value="1"/>
</dbReference>
<accession>A0A4R6VX38</accession>
<evidence type="ECO:0000256" key="3">
    <source>
        <dbReference type="ARBA" id="ARBA00022741"/>
    </source>
</evidence>
<keyword evidence="1 6" id="KW-0436">Ligase</keyword>
<evidence type="ECO:0000256" key="2">
    <source>
        <dbReference type="ARBA" id="ARBA00022694"/>
    </source>
</evidence>
<dbReference type="GO" id="GO:0005737">
    <property type="term" value="C:cytoplasm"/>
    <property type="evidence" value="ECO:0007669"/>
    <property type="project" value="UniProtKB-SubCell"/>
</dbReference>
<protein>
    <recommendedName>
        <fullName evidence="6">tRNA(Ile)-lysidine synthase</fullName>
        <ecNumber evidence="6">6.3.4.19</ecNumber>
    </recommendedName>
    <alternativeName>
        <fullName evidence="6">tRNA(Ile)-2-lysyl-cytidine synthase</fullName>
    </alternativeName>
    <alternativeName>
        <fullName evidence="6">tRNA(Ile)-lysidine synthetase</fullName>
    </alternativeName>
</protein>
<dbReference type="SUPFAM" id="SSF52402">
    <property type="entry name" value="Adenine nucleotide alpha hydrolases-like"/>
    <property type="match status" value="1"/>
</dbReference>
<dbReference type="Gene3D" id="3.40.50.620">
    <property type="entry name" value="HUPs"/>
    <property type="match status" value="1"/>
</dbReference>
<evidence type="ECO:0000256" key="1">
    <source>
        <dbReference type="ARBA" id="ARBA00022598"/>
    </source>
</evidence>
<dbReference type="NCBIfam" id="TIGR02432">
    <property type="entry name" value="lysidine_TilS_N"/>
    <property type="match status" value="1"/>
</dbReference>
<dbReference type="CDD" id="cd01992">
    <property type="entry name" value="TilS_N"/>
    <property type="match status" value="1"/>
</dbReference>
<comment type="function">
    <text evidence="6">Ligates lysine onto the cytidine present at position 34 of the AUA codon-specific tRNA(Ile) that contains the anticodon CAU, in an ATP-dependent manner. Cytidine is converted to lysidine, thus changing the amino acid specificity of the tRNA from methionine to isoleucine.</text>
</comment>
<dbReference type="RefSeq" id="WP_133571968.1">
    <property type="nucleotide sequence ID" value="NZ_SNYR01000001.1"/>
</dbReference>
<keyword evidence="9" id="KW-1185">Reference proteome</keyword>
<feature type="domain" description="tRNA(Ile)-lysidine/2-thiocytidine synthase N-terminal" evidence="7">
    <location>
        <begin position="30"/>
        <end position="210"/>
    </location>
</feature>
<dbReference type="GO" id="GO:0005524">
    <property type="term" value="F:ATP binding"/>
    <property type="evidence" value="ECO:0007669"/>
    <property type="project" value="UniProtKB-UniRule"/>
</dbReference>
<dbReference type="EC" id="6.3.4.19" evidence="6"/>
<dbReference type="Proteomes" id="UP000295391">
    <property type="component" value="Unassembled WGS sequence"/>
</dbReference>
<proteinExistence type="inferred from homology"/>
<name>A0A4R6VX38_9HYPH</name>
<dbReference type="GO" id="GO:0006400">
    <property type="term" value="P:tRNA modification"/>
    <property type="evidence" value="ECO:0007669"/>
    <property type="project" value="UniProtKB-UniRule"/>
</dbReference>
<dbReference type="AlphaFoldDB" id="A0A4R6VX38"/>
<dbReference type="GO" id="GO:0032267">
    <property type="term" value="F:tRNA(Ile)-lysidine synthase activity"/>
    <property type="evidence" value="ECO:0007669"/>
    <property type="project" value="UniProtKB-EC"/>
</dbReference>
<comment type="similarity">
    <text evidence="6">Belongs to the tRNA(Ile)-lysidine synthase family.</text>
</comment>
<comment type="caution">
    <text evidence="8">The sequence shown here is derived from an EMBL/GenBank/DDBJ whole genome shotgun (WGS) entry which is preliminary data.</text>
</comment>
<keyword evidence="3 6" id="KW-0547">Nucleotide-binding</keyword>
<keyword evidence="6" id="KW-0963">Cytoplasm</keyword>
<evidence type="ECO:0000256" key="6">
    <source>
        <dbReference type="HAMAP-Rule" id="MF_01161"/>
    </source>
</evidence>
<dbReference type="OrthoDB" id="9807403at2"/>
<evidence type="ECO:0000256" key="5">
    <source>
        <dbReference type="ARBA" id="ARBA00048539"/>
    </source>
</evidence>
<dbReference type="InterPro" id="IPR014729">
    <property type="entry name" value="Rossmann-like_a/b/a_fold"/>
</dbReference>
<feature type="binding site" evidence="6">
    <location>
        <begin position="35"/>
        <end position="40"/>
    </location>
    <ligand>
        <name>ATP</name>
        <dbReference type="ChEBI" id="CHEBI:30616"/>
    </ligand>
</feature>
<comment type="subcellular location">
    <subcellularLocation>
        <location evidence="6">Cytoplasm</location>
    </subcellularLocation>
</comment>
<evidence type="ECO:0000313" key="9">
    <source>
        <dbReference type="Proteomes" id="UP000295391"/>
    </source>
</evidence>
<comment type="catalytic activity">
    <reaction evidence="5 6">
        <text>cytidine(34) in tRNA(Ile2) + L-lysine + ATP = lysidine(34) in tRNA(Ile2) + AMP + diphosphate + H(+)</text>
        <dbReference type="Rhea" id="RHEA:43744"/>
        <dbReference type="Rhea" id="RHEA-COMP:10625"/>
        <dbReference type="Rhea" id="RHEA-COMP:10670"/>
        <dbReference type="ChEBI" id="CHEBI:15378"/>
        <dbReference type="ChEBI" id="CHEBI:30616"/>
        <dbReference type="ChEBI" id="CHEBI:32551"/>
        <dbReference type="ChEBI" id="CHEBI:33019"/>
        <dbReference type="ChEBI" id="CHEBI:82748"/>
        <dbReference type="ChEBI" id="CHEBI:83665"/>
        <dbReference type="ChEBI" id="CHEBI:456215"/>
        <dbReference type="EC" id="6.3.4.19"/>
    </reaction>
</comment>
<dbReference type="Pfam" id="PF01171">
    <property type="entry name" value="ATP_bind_3"/>
    <property type="match status" value="1"/>
</dbReference>
<sequence>MLNTEQQHEYLTEPDLLNYIFAPLFETQKAALAISGGPDSMALLYLAAEFSAQQEMPIELTVLTVDHGLRAEAAEEAAMVKVQAEKLGLPCYILKPEKFNPTTRIQQSARDVRYGLMQQKMQALGLTQLFTAHHLDDQAETFFMRLARGSGLSGLGAMARRSVGFGLDLVRPFLDLPKADLVAYARAKNIEYVNDPSNNDEKFERVRWRQALQGLQRLGLQRSNVGLSARRLRRADAALNSIAEVAYSERFFIDPFGCVLFDHAMIISEPAEIGIRLLARALDDVGGATPAPELAKVEALYDVLTMGQTHLRGQTLGGCGIRGHGKLVQVFREVGRVDDQVYELAPGDELDWDKRFKIILTSDAPSPVTVRPASDFTRAKFDQLLPDLSFVPMEAVRAAPLVIAGDEIIALGEHVLGPNIDVFRTFGPNALS</sequence>